<evidence type="ECO:0000313" key="10">
    <source>
        <dbReference type="EMBL" id="KAJ8030640.1"/>
    </source>
</evidence>
<feature type="transmembrane region" description="Helical" evidence="6">
    <location>
        <begin position="768"/>
        <end position="793"/>
    </location>
</feature>
<name>A0A9Q1BPY8_HOLLE</name>
<feature type="chain" id="PRO_5040127405" evidence="7">
    <location>
        <begin position="22"/>
        <end position="939"/>
    </location>
</feature>
<dbReference type="PANTHER" id="PTHR45902:SF1">
    <property type="entry name" value="LATROPHILIN RECEPTOR-LIKE PROTEIN A"/>
    <property type="match status" value="1"/>
</dbReference>
<accession>A0A9Q1BPY8</accession>
<proteinExistence type="predicted"/>
<feature type="signal peptide" evidence="7">
    <location>
        <begin position="1"/>
        <end position="21"/>
    </location>
</feature>
<dbReference type="GO" id="GO:0007166">
    <property type="term" value="P:cell surface receptor signaling pathway"/>
    <property type="evidence" value="ECO:0007669"/>
    <property type="project" value="InterPro"/>
</dbReference>
<evidence type="ECO:0000256" key="1">
    <source>
        <dbReference type="ARBA" id="ARBA00004141"/>
    </source>
</evidence>
<dbReference type="EMBL" id="JAIZAY010000013">
    <property type="protein sequence ID" value="KAJ8030640.1"/>
    <property type="molecule type" value="Genomic_DNA"/>
</dbReference>
<keyword evidence="5" id="KW-1015">Disulfide bond</keyword>
<dbReference type="AlphaFoldDB" id="A0A9Q1BPY8"/>
<keyword evidence="7" id="KW-0732">Signal</keyword>
<feature type="transmembrane region" description="Helical" evidence="6">
    <location>
        <begin position="728"/>
        <end position="748"/>
    </location>
</feature>
<dbReference type="PANTHER" id="PTHR45902">
    <property type="entry name" value="LATROPHILIN RECEPTOR-LIKE PROTEIN A"/>
    <property type="match status" value="1"/>
</dbReference>
<dbReference type="InterPro" id="IPR017981">
    <property type="entry name" value="GPCR_2-like_7TM"/>
</dbReference>
<dbReference type="OrthoDB" id="10051649at2759"/>
<dbReference type="PROSITE" id="PS50958">
    <property type="entry name" value="SMB_2"/>
    <property type="match status" value="1"/>
</dbReference>
<evidence type="ECO:0000256" key="7">
    <source>
        <dbReference type="SAM" id="SignalP"/>
    </source>
</evidence>
<dbReference type="Proteomes" id="UP001152320">
    <property type="component" value="Chromosome 13"/>
</dbReference>
<keyword evidence="2 6" id="KW-0812">Transmembrane</keyword>
<dbReference type="Gene3D" id="1.20.1070.10">
    <property type="entry name" value="Rhodopsin 7-helix transmembrane proteins"/>
    <property type="match status" value="1"/>
</dbReference>
<dbReference type="InterPro" id="IPR053231">
    <property type="entry name" value="GPCR_LN-TM7"/>
</dbReference>
<protein>
    <submittedName>
        <fullName evidence="10">Latrophilin-like protein LAT-2</fullName>
    </submittedName>
</protein>
<keyword evidence="4 6" id="KW-0472">Membrane</keyword>
<dbReference type="CDD" id="cd15039">
    <property type="entry name" value="7tmB3_Methuselah-like"/>
    <property type="match status" value="1"/>
</dbReference>
<keyword evidence="11" id="KW-1185">Reference proteome</keyword>
<feature type="transmembrane region" description="Helical" evidence="6">
    <location>
        <begin position="891"/>
        <end position="913"/>
    </location>
</feature>
<evidence type="ECO:0000259" key="9">
    <source>
        <dbReference type="PROSITE" id="PS50958"/>
    </source>
</evidence>
<evidence type="ECO:0000256" key="5">
    <source>
        <dbReference type="ARBA" id="ARBA00023157"/>
    </source>
</evidence>
<dbReference type="InterPro" id="IPR036024">
    <property type="entry name" value="Somatomedin_B-like_dom_sf"/>
</dbReference>
<comment type="caution">
    <text evidence="10">The sequence shown here is derived from an EMBL/GenBank/DDBJ whole genome shotgun (WGS) entry which is preliminary data.</text>
</comment>
<evidence type="ECO:0000256" key="6">
    <source>
        <dbReference type="SAM" id="Phobius"/>
    </source>
</evidence>
<gene>
    <name evidence="10" type="ORF">HOLleu_27108</name>
</gene>
<dbReference type="GO" id="GO:0004930">
    <property type="term" value="F:G protein-coupled receptor activity"/>
    <property type="evidence" value="ECO:0007669"/>
    <property type="project" value="InterPro"/>
</dbReference>
<comment type="subcellular location">
    <subcellularLocation>
        <location evidence="1">Membrane</location>
        <topology evidence="1">Multi-pass membrane protein</topology>
    </subcellularLocation>
</comment>
<dbReference type="GO" id="GO:0016020">
    <property type="term" value="C:membrane"/>
    <property type="evidence" value="ECO:0007669"/>
    <property type="project" value="UniProtKB-SubCell"/>
</dbReference>
<feature type="transmembrane region" description="Helical" evidence="6">
    <location>
        <begin position="660"/>
        <end position="684"/>
    </location>
</feature>
<dbReference type="PRINTS" id="PR00249">
    <property type="entry name" value="GPCRSECRETIN"/>
</dbReference>
<dbReference type="Pfam" id="PF00002">
    <property type="entry name" value="7tm_2"/>
    <property type="match status" value="1"/>
</dbReference>
<feature type="domain" description="SMB" evidence="9">
    <location>
        <begin position="41"/>
        <end position="86"/>
    </location>
</feature>
<feature type="transmembrane region" description="Helical" evidence="6">
    <location>
        <begin position="864"/>
        <end position="885"/>
    </location>
</feature>
<feature type="transmembrane region" description="Helical" evidence="6">
    <location>
        <begin position="817"/>
        <end position="843"/>
    </location>
</feature>
<evidence type="ECO:0000256" key="3">
    <source>
        <dbReference type="ARBA" id="ARBA00022989"/>
    </source>
</evidence>
<dbReference type="InterPro" id="IPR001212">
    <property type="entry name" value="Somatomedin_B_dom"/>
</dbReference>
<organism evidence="10 11">
    <name type="scientific">Holothuria leucospilota</name>
    <name type="common">Black long sea cucumber</name>
    <name type="synonym">Mertensiothuria leucospilota</name>
    <dbReference type="NCBI Taxonomy" id="206669"/>
    <lineage>
        <taxon>Eukaryota</taxon>
        <taxon>Metazoa</taxon>
        <taxon>Echinodermata</taxon>
        <taxon>Eleutherozoa</taxon>
        <taxon>Echinozoa</taxon>
        <taxon>Holothuroidea</taxon>
        <taxon>Aspidochirotacea</taxon>
        <taxon>Aspidochirotida</taxon>
        <taxon>Holothuriidae</taxon>
        <taxon>Holothuria</taxon>
    </lineage>
</organism>
<sequence>MKFFSLGLVMFLSFCLDDICGISEEEEEIDTKYVLTSDCHEDFECSRICGHYFEASDKCSCHPACKLFKDCCYDTDNYVNICSESDDYETLMFDILPKYDQYFQCTTDLISEEKYWMVSKCPDSWSGPNECDIINQTTPITVGRLEDGLFAVPVVSPDGVTFRNFYCALCHGEKPESLTLWSFEFEECIDDDMFKSSSNLPVKDKVRYLIDNCKKVSFLPPTKPRSLFSTLIPCRELHQNVIDVCEDPAESSAFAENCSLIAAPVEFNGTTYKNKFCLNCYLKDDVELLCFEYPLHRAEIAPVDLPNIPSAACFIDFETGEEICPPHEAPSRPLVPVSITFDFGGQTGGVSISKEGDEIESTFISCEVGQVFDPLESKCVHLACPDGYLLRDATCVQKSNVSNNDTVSCPRFALDVTVGLLNNGSYSCLFPLENALKCLPEDLRIIFVENLKYNNVSCQTRNSSQLMFQTFTSSSDVVNGILISHDDVDSFSWQIPEFCSSIEFVEILAYCSPSQSVLTVECGSRWLNKMQWQVLENSTGEILIDDSLEVIPLSETKIQSYFKLSSHGNSSRTNEGVSIMRCNITRERKTTCPFLTLNSSLFELENNGSKILIYKKNETVRLTPDMYKLYPNGSIQVCNFLQSSGTVYYKFFPEYSYLEAILSTIGISLSITALSFTLLTYCVFSKVRSRLVNILIMILCACLIPAQILLIFAGVATVSTELCAVVSGLGHFLWLAAFTTTSVLGFALSQTFSLRKQVIRGRKPSWKIVILFALICFGPPTLISGTLLVLYFMDAVPFNITYGSSSGCWIGEQSINFFFFGIPIAVCLLVNLSFFLRITLSIFIQMRRSERARKGKEGSKLHEAFIYIKIFVILGLTWIFGFLAAVTNIQFLWYVFTLLTSLQGVFIFLAFTFKFRIWRMWGKKFGLVRSDLSSRSTPS</sequence>
<evidence type="ECO:0000313" key="11">
    <source>
        <dbReference type="Proteomes" id="UP001152320"/>
    </source>
</evidence>
<feature type="domain" description="G-protein coupled receptors family 2 profile 2" evidence="8">
    <location>
        <begin position="659"/>
        <end position="915"/>
    </location>
</feature>
<dbReference type="PROSITE" id="PS50261">
    <property type="entry name" value="G_PROTEIN_RECEP_F2_4"/>
    <property type="match status" value="1"/>
</dbReference>
<evidence type="ECO:0000259" key="8">
    <source>
        <dbReference type="PROSITE" id="PS50261"/>
    </source>
</evidence>
<dbReference type="InterPro" id="IPR000832">
    <property type="entry name" value="GPCR_2_secretin-like"/>
</dbReference>
<keyword evidence="3 6" id="KW-1133">Transmembrane helix</keyword>
<evidence type="ECO:0000256" key="2">
    <source>
        <dbReference type="ARBA" id="ARBA00022692"/>
    </source>
</evidence>
<dbReference type="SUPFAM" id="SSF90188">
    <property type="entry name" value="Somatomedin B domain"/>
    <property type="match status" value="1"/>
</dbReference>
<evidence type="ECO:0000256" key="4">
    <source>
        <dbReference type="ARBA" id="ARBA00023136"/>
    </source>
</evidence>
<feature type="transmembrane region" description="Helical" evidence="6">
    <location>
        <begin position="691"/>
        <end position="716"/>
    </location>
</feature>
<reference evidence="10" key="1">
    <citation type="submission" date="2021-10" db="EMBL/GenBank/DDBJ databases">
        <title>Tropical sea cucumber genome reveals ecological adaptation and Cuvierian tubules defense mechanism.</title>
        <authorList>
            <person name="Chen T."/>
        </authorList>
    </citation>
    <scope>NUCLEOTIDE SEQUENCE</scope>
    <source>
        <strain evidence="10">Nanhai2018</strain>
        <tissue evidence="10">Muscle</tissue>
    </source>
</reference>